<reference evidence="2 3" key="1">
    <citation type="journal article" date="2021" name="Elife">
        <title>Chloroplast acquisition without the gene transfer in kleptoplastic sea slugs, Plakobranchus ocellatus.</title>
        <authorList>
            <person name="Maeda T."/>
            <person name="Takahashi S."/>
            <person name="Yoshida T."/>
            <person name="Shimamura S."/>
            <person name="Takaki Y."/>
            <person name="Nagai Y."/>
            <person name="Toyoda A."/>
            <person name="Suzuki Y."/>
            <person name="Arimoto A."/>
            <person name="Ishii H."/>
            <person name="Satoh N."/>
            <person name="Nishiyama T."/>
            <person name="Hasebe M."/>
            <person name="Maruyama T."/>
            <person name="Minagawa J."/>
            <person name="Obokata J."/>
            <person name="Shigenobu S."/>
        </authorList>
    </citation>
    <scope>NUCLEOTIDE SEQUENCE [LARGE SCALE GENOMIC DNA]</scope>
</reference>
<sequence>MQKKRRNHVGTGARKRELLETGNIENLTIQCTALYQETTRSSPQQGDLKLSGPPSDQGAGYGARTRDRSVPADLRADSLATEPLTPHNYE</sequence>
<comment type="caution">
    <text evidence="2">The sequence shown here is derived from an EMBL/GenBank/DDBJ whole genome shotgun (WGS) entry which is preliminary data.</text>
</comment>
<dbReference type="EMBL" id="BLXT01006168">
    <property type="protein sequence ID" value="GFO29549.1"/>
    <property type="molecule type" value="Genomic_DNA"/>
</dbReference>
<keyword evidence="3" id="KW-1185">Reference proteome</keyword>
<evidence type="ECO:0000256" key="1">
    <source>
        <dbReference type="SAM" id="MobiDB-lite"/>
    </source>
</evidence>
<feature type="compositionally biased region" description="Basic and acidic residues" evidence="1">
    <location>
        <begin position="64"/>
        <end position="76"/>
    </location>
</feature>
<accession>A0AAV4CFJ8</accession>
<dbReference type="AlphaFoldDB" id="A0AAV4CFJ8"/>
<protein>
    <submittedName>
        <fullName evidence="2">Uncharacterized protein</fullName>
    </submittedName>
</protein>
<proteinExistence type="predicted"/>
<evidence type="ECO:0000313" key="3">
    <source>
        <dbReference type="Proteomes" id="UP000735302"/>
    </source>
</evidence>
<gene>
    <name evidence="2" type="ORF">PoB_005605400</name>
</gene>
<dbReference type="Proteomes" id="UP000735302">
    <property type="component" value="Unassembled WGS sequence"/>
</dbReference>
<evidence type="ECO:0000313" key="2">
    <source>
        <dbReference type="EMBL" id="GFO29549.1"/>
    </source>
</evidence>
<feature type="compositionally biased region" description="Polar residues" evidence="1">
    <location>
        <begin position="36"/>
        <end position="45"/>
    </location>
</feature>
<name>A0AAV4CFJ8_9GAST</name>
<organism evidence="2 3">
    <name type="scientific">Plakobranchus ocellatus</name>
    <dbReference type="NCBI Taxonomy" id="259542"/>
    <lineage>
        <taxon>Eukaryota</taxon>
        <taxon>Metazoa</taxon>
        <taxon>Spiralia</taxon>
        <taxon>Lophotrochozoa</taxon>
        <taxon>Mollusca</taxon>
        <taxon>Gastropoda</taxon>
        <taxon>Heterobranchia</taxon>
        <taxon>Euthyneura</taxon>
        <taxon>Panpulmonata</taxon>
        <taxon>Sacoglossa</taxon>
        <taxon>Placobranchoidea</taxon>
        <taxon>Plakobranchidae</taxon>
        <taxon>Plakobranchus</taxon>
    </lineage>
</organism>
<feature type="region of interest" description="Disordered" evidence="1">
    <location>
        <begin position="36"/>
        <end position="90"/>
    </location>
</feature>